<evidence type="ECO:0000313" key="1">
    <source>
        <dbReference type="EMBL" id="OJJ46398.1"/>
    </source>
</evidence>
<reference evidence="2" key="1">
    <citation type="journal article" date="2017" name="Genome Biol.">
        <title>Comparative genomics reveals high biological diversity and specific adaptations in the industrially and medically important fungal genus Aspergillus.</title>
        <authorList>
            <person name="de Vries R.P."/>
            <person name="Riley R."/>
            <person name="Wiebenga A."/>
            <person name="Aguilar-Osorio G."/>
            <person name="Amillis S."/>
            <person name="Uchima C.A."/>
            <person name="Anderluh G."/>
            <person name="Asadollahi M."/>
            <person name="Askin M."/>
            <person name="Barry K."/>
            <person name="Battaglia E."/>
            <person name="Bayram O."/>
            <person name="Benocci T."/>
            <person name="Braus-Stromeyer S.A."/>
            <person name="Caldana C."/>
            <person name="Canovas D."/>
            <person name="Cerqueira G.C."/>
            <person name="Chen F."/>
            <person name="Chen W."/>
            <person name="Choi C."/>
            <person name="Clum A."/>
            <person name="Dos Santos R.A."/>
            <person name="Damasio A.R."/>
            <person name="Diallinas G."/>
            <person name="Emri T."/>
            <person name="Fekete E."/>
            <person name="Flipphi M."/>
            <person name="Freyberg S."/>
            <person name="Gallo A."/>
            <person name="Gournas C."/>
            <person name="Habgood R."/>
            <person name="Hainaut M."/>
            <person name="Harispe M.L."/>
            <person name="Henrissat B."/>
            <person name="Hilden K.S."/>
            <person name="Hope R."/>
            <person name="Hossain A."/>
            <person name="Karabika E."/>
            <person name="Karaffa L."/>
            <person name="Karanyi Z."/>
            <person name="Krasevec N."/>
            <person name="Kuo A."/>
            <person name="Kusch H."/>
            <person name="LaButti K."/>
            <person name="Lagendijk E.L."/>
            <person name="Lapidus A."/>
            <person name="Levasseur A."/>
            <person name="Lindquist E."/>
            <person name="Lipzen A."/>
            <person name="Logrieco A.F."/>
            <person name="MacCabe A."/>
            <person name="Maekelae M.R."/>
            <person name="Malavazi I."/>
            <person name="Melin P."/>
            <person name="Meyer V."/>
            <person name="Mielnichuk N."/>
            <person name="Miskei M."/>
            <person name="Molnar A.P."/>
            <person name="Mule G."/>
            <person name="Ngan C.Y."/>
            <person name="Orejas M."/>
            <person name="Orosz E."/>
            <person name="Ouedraogo J.P."/>
            <person name="Overkamp K.M."/>
            <person name="Park H.-S."/>
            <person name="Perrone G."/>
            <person name="Piumi F."/>
            <person name="Punt P.J."/>
            <person name="Ram A.F."/>
            <person name="Ramon A."/>
            <person name="Rauscher S."/>
            <person name="Record E."/>
            <person name="Riano-Pachon D.M."/>
            <person name="Robert V."/>
            <person name="Roehrig J."/>
            <person name="Ruller R."/>
            <person name="Salamov A."/>
            <person name="Salih N.S."/>
            <person name="Samson R.A."/>
            <person name="Sandor E."/>
            <person name="Sanguinetti M."/>
            <person name="Schuetze T."/>
            <person name="Sepcic K."/>
            <person name="Shelest E."/>
            <person name="Sherlock G."/>
            <person name="Sophianopoulou V."/>
            <person name="Squina F.M."/>
            <person name="Sun H."/>
            <person name="Susca A."/>
            <person name="Todd R.B."/>
            <person name="Tsang A."/>
            <person name="Unkles S.E."/>
            <person name="van de Wiele N."/>
            <person name="van Rossen-Uffink D."/>
            <person name="Oliveira J.V."/>
            <person name="Vesth T.C."/>
            <person name="Visser J."/>
            <person name="Yu J.-H."/>
            <person name="Zhou M."/>
            <person name="Andersen M.R."/>
            <person name="Archer D.B."/>
            <person name="Baker S.E."/>
            <person name="Benoit I."/>
            <person name="Brakhage A.A."/>
            <person name="Braus G.H."/>
            <person name="Fischer R."/>
            <person name="Frisvad J.C."/>
            <person name="Goldman G.H."/>
            <person name="Houbraken J."/>
            <person name="Oakley B."/>
            <person name="Pocsi I."/>
            <person name="Scazzocchio C."/>
            <person name="Seiboth B."/>
            <person name="vanKuyk P.A."/>
            <person name="Wortman J."/>
            <person name="Dyer P.S."/>
            <person name="Grigoriev I.V."/>
        </authorList>
    </citation>
    <scope>NUCLEOTIDE SEQUENCE [LARGE SCALE GENOMIC DNA]</scope>
    <source>
        <strain evidence="2">CBS 506.65</strain>
    </source>
</reference>
<dbReference type="GeneID" id="34614654"/>
<dbReference type="RefSeq" id="XP_022580908.1">
    <property type="nucleotide sequence ID" value="XM_022728190.1"/>
</dbReference>
<dbReference type="VEuPathDB" id="FungiDB:ASPZODRAFT_29633"/>
<sequence>ASPDGKPSEDIEIRIHDLTAVVSLGRPMQELIPERYLHEADRTSVLERLPWMFRRGLEDATDVDVDRWSPIDVRYRGVYRSLSKAPPFPHGLYDNADSIELIRECLDSAPAYAQRQAAYALFEEILRMLCIKRRTYSEKDYFHLRPRLLTRPMEYMTGRYRTHHDGPDPAGALCLDFFPSLHTVPSVVPVSITTDAEPLESALTEKIKLILGQLNLQARILRAPGDKIPDQEVFVLAFHGSRLHILHAEFPGDQISTVWCERGRSRLRDKPEATLGTDTKAGRDAKAFHVKVSNEYNLWMKADYLKTIRAVAGLVIYLMSGTSRCGVMQTAFHLWPYHPRPDRDEEAYALRREQALHEQLWFDEEEVRIERRERLKQLEHELCDQLRDSMRYTAADRIGGINERSRPWWNWVWSD</sequence>
<proteinExistence type="predicted"/>
<name>A0A1L9SGX9_9EURO</name>
<accession>A0A1L9SGX9</accession>
<dbReference type="Proteomes" id="UP000184188">
    <property type="component" value="Unassembled WGS sequence"/>
</dbReference>
<organism evidence="1 2">
    <name type="scientific">Penicilliopsis zonata CBS 506.65</name>
    <dbReference type="NCBI Taxonomy" id="1073090"/>
    <lineage>
        <taxon>Eukaryota</taxon>
        <taxon>Fungi</taxon>
        <taxon>Dikarya</taxon>
        <taxon>Ascomycota</taxon>
        <taxon>Pezizomycotina</taxon>
        <taxon>Eurotiomycetes</taxon>
        <taxon>Eurotiomycetidae</taxon>
        <taxon>Eurotiales</taxon>
        <taxon>Aspergillaceae</taxon>
        <taxon>Penicilliopsis</taxon>
    </lineage>
</organism>
<protein>
    <submittedName>
        <fullName evidence="1">Uncharacterized protein</fullName>
    </submittedName>
</protein>
<evidence type="ECO:0000313" key="2">
    <source>
        <dbReference type="Proteomes" id="UP000184188"/>
    </source>
</evidence>
<dbReference type="EMBL" id="KV878342">
    <property type="protein sequence ID" value="OJJ46398.1"/>
    <property type="molecule type" value="Genomic_DNA"/>
</dbReference>
<dbReference type="OrthoDB" id="4497058at2759"/>
<dbReference type="AlphaFoldDB" id="A0A1L9SGX9"/>
<feature type="non-terminal residue" evidence="1">
    <location>
        <position position="415"/>
    </location>
</feature>
<keyword evidence="2" id="KW-1185">Reference proteome</keyword>
<gene>
    <name evidence="1" type="ORF">ASPZODRAFT_29633</name>
</gene>
<feature type="non-terminal residue" evidence="1">
    <location>
        <position position="1"/>
    </location>
</feature>